<evidence type="ECO:0000313" key="3">
    <source>
        <dbReference type="Proteomes" id="UP000436016"/>
    </source>
</evidence>
<dbReference type="EMBL" id="WUWG01000006">
    <property type="protein sequence ID" value="MXU66495.1"/>
    <property type="molecule type" value="Genomic_DNA"/>
</dbReference>
<organism evidence="2 3">
    <name type="scientific">Oceanomicrobium pacificus</name>
    <dbReference type="NCBI Taxonomy" id="2692916"/>
    <lineage>
        <taxon>Bacteria</taxon>
        <taxon>Pseudomonadati</taxon>
        <taxon>Pseudomonadota</taxon>
        <taxon>Alphaproteobacteria</taxon>
        <taxon>Rhodobacterales</taxon>
        <taxon>Paracoccaceae</taxon>
        <taxon>Oceanomicrobium</taxon>
    </lineage>
</organism>
<accession>A0A6B0TXR5</accession>
<evidence type="ECO:0000256" key="1">
    <source>
        <dbReference type="SAM" id="Phobius"/>
    </source>
</evidence>
<feature type="transmembrane region" description="Helical" evidence="1">
    <location>
        <begin position="21"/>
        <end position="41"/>
    </location>
</feature>
<dbReference type="AlphaFoldDB" id="A0A6B0TXR5"/>
<name>A0A6B0TXR5_9RHOB</name>
<comment type="caution">
    <text evidence="2">The sequence shown here is derived from an EMBL/GenBank/DDBJ whole genome shotgun (WGS) entry which is preliminary data.</text>
</comment>
<evidence type="ECO:0000313" key="2">
    <source>
        <dbReference type="EMBL" id="MXU66495.1"/>
    </source>
</evidence>
<keyword evidence="3" id="KW-1185">Reference proteome</keyword>
<proteinExistence type="predicted"/>
<keyword evidence="1" id="KW-1133">Transmembrane helix</keyword>
<keyword evidence="1" id="KW-0472">Membrane</keyword>
<reference evidence="2 3" key="1">
    <citation type="submission" date="2019-12" db="EMBL/GenBank/DDBJ databases">
        <title>Strain KN286 was isolated from seawater, which was collected from Caroline Seamount in the tropical western Pacific.</title>
        <authorList>
            <person name="Wang Q."/>
        </authorList>
    </citation>
    <scope>NUCLEOTIDE SEQUENCE [LARGE SCALE GENOMIC DNA]</scope>
    <source>
        <strain evidence="2 3">KN286</strain>
    </source>
</reference>
<keyword evidence="1" id="KW-0812">Transmembrane</keyword>
<protein>
    <submittedName>
        <fullName evidence="2">Uncharacterized protein</fullName>
    </submittedName>
</protein>
<sequence>MSSLYSEDWNGAYGARHRAEPGVILAWVVVAAAAVVATYVVSQFDLSGGFSLAGLIG</sequence>
<dbReference type="RefSeq" id="WP_160856046.1">
    <property type="nucleotide sequence ID" value="NZ_WUWG01000006.1"/>
</dbReference>
<gene>
    <name evidence="2" type="ORF">GSH16_13670</name>
</gene>
<dbReference type="Proteomes" id="UP000436016">
    <property type="component" value="Unassembled WGS sequence"/>
</dbReference>